<keyword evidence="2" id="KW-0808">Transferase</keyword>
<dbReference type="Proteomes" id="UP001620514">
    <property type="component" value="Unassembled WGS sequence"/>
</dbReference>
<gene>
    <name evidence="2" type="ORF">ABH943_002206</name>
</gene>
<keyword evidence="3" id="KW-1185">Reference proteome</keyword>
<protein>
    <submittedName>
        <fullName evidence="2">Chemotaxis protein histidine kinase CheA</fullName>
    </submittedName>
</protein>
<comment type="caution">
    <text evidence="2">The sequence shown here is derived from an EMBL/GenBank/DDBJ whole genome shotgun (WGS) entry which is preliminary data.</text>
</comment>
<evidence type="ECO:0000313" key="3">
    <source>
        <dbReference type="Proteomes" id="UP001620514"/>
    </source>
</evidence>
<dbReference type="RefSeq" id="WP_404606337.1">
    <property type="nucleotide sequence ID" value="NZ_JBIYDN010000005.1"/>
</dbReference>
<feature type="compositionally biased region" description="Basic residues" evidence="1">
    <location>
        <begin position="133"/>
        <end position="147"/>
    </location>
</feature>
<feature type="compositionally biased region" description="Low complexity" evidence="1">
    <location>
        <begin position="148"/>
        <end position="157"/>
    </location>
</feature>
<dbReference type="Pfam" id="PF11154">
    <property type="entry name" value="DUF2934"/>
    <property type="match status" value="1"/>
</dbReference>
<organism evidence="2 3">
    <name type="scientific">Caballeronia udeis</name>
    <dbReference type="NCBI Taxonomy" id="1232866"/>
    <lineage>
        <taxon>Bacteria</taxon>
        <taxon>Pseudomonadati</taxon>
        <taxon>Pseudomonadota</taxon>
        <taxon>Betaproteobacteria</taxon>
        <taxon>Burkholderiales</taxon>
        <taxon>Burkholderiaceae</taxon>
        <taxon>Caballeronia</taxon>
    </lineage>
</organism>
<accession>A0ABW8MEU3</accession>
<dbReference type="GO" id="GO:0016301">
    <property type="term" value="F:kinase activity"/>
    <property type="evidence" value="ECO:0007669"/>
    <property type="project" value="UniProtKB-KW"/>
</dbReference>
<dbReference type="EMBL" id="JBIYDN010000005">
    <property type="protein sequence ID" value="MFK4442191.1"/>
    <property type="molecule type" value="Genomic_DNA"/>
</dbReference>
<evidence type="ECO:0000313" key="2">
    <source>
        <dbReference type="EMBL" id="MFK4442191.1"/>
    </source>
</evidence>
<proteinExistence type="predicted"/>
<name>A0ABW8MEU3_9BURK</name>
<dbReference type="InterPro" id="IPR021327">
    <property type="entry name" value="DUF2934"/>
</dbReference>
<feature type="region of interest" description="Disordered" evidence="1">
    <location>
        <begin position="82"/>
        <end position="188"/>
    </location>
</feature>
<reference evidence="2 3" key="1">
    <citation type="submission" date="2024-11" db="EMBL/GenBank/DDBJ databases">
        <title>Using genomics to understand microbial adaptation to soil warming.</title>
        <authorList>
            <person name="Deangelis K.M. PhD."/>
        </authorList>
    </citation>
    <scope>NUCLEOTIDE SEQUENCE [LARGE SCALE GENOMIC DNA]</scope>
    <source>
        <strain evidence="2 3">GAS97</strain>
    </source>
</reference>
<sequence>MPRSILSATGAPNAASALENAQRRSCNINARIRETVNGMQNQSLEEKLRLHAYHLWEADGRPEGRSMEYWEKARALLEQELAAASPPDEANEVDTGAAQPVKKPVKAKSKATPAGKDSVKTPKAKPKADAKVARKTATKTATKKAAKPKAAATGTAPKKPKTAAEADEKPTKKPAVKAAAKVSKSSKK</sequence>
<feature type="compositionally biased region" description="Basic and acidic residues" evidence="1">
    <location>
        <begin position="162"/>
        <end position="171"/>
    </location>
</feature>
<feature type="compositionally biased region" description="Low complexity" evidence="1">
    <location>
        <begin position="176"/>
        <end position="188"/>
    </location>
</feature>
<keyword evidence="2" id="KW-0418">Kinase</keyword>
<evidence type="ECO:0000256" key="1">
    <source>
        <dbReference type="SAM" id="MobiDB-lite"/>
    </source>
</evidence>